<evidence type="ECO:0000256" key="11">
    <source>
        <dbReference type="SAM" id="MobiDB-lite"/>
    </source>
</evidence>
<feature type="domain" description="C2H2-type" evidence="12">
    <location>
        <begin position="587"/>
        <end position="614"/>
    </location>
</feature>
<dbReference type="EMBL" id="JARO02011744">
    <property type="protein sequence ID" value="KPP59684.1"/>
    <property type="molecule type" value="Genomic_DNA"/>
</dbReference>
<dbReference type="PROSITE" id="PS50157">
    <property type="entry name" value="ZINC_FINGER_C2H2_2"/>
    <property type="match status" value="4"/>
</dbReference>
<keyword evidence="4" id="KW-0677">Repeat</keyword>
<feature type="domain" description="C2H2-type" evidence="12">
    <location>
        <begin position="643"/>
        <end position="671"/>
    </location>
</feature>
<keyword evidence="8" id="KW-0804">Transcription</keyword>
<evidence type="ECO:0000256" key="7">
    <source>
        <dbReference type="ARBA" id="ARBA00023015"/>
    </source>
</evidence>
<keyword evidence="6" id="KW-0862">Zinc</keyword>
<evidence type="ECO:0000256" key="6">
    <source>
        <dbReference type="ARBA" id="ARBA00022833"/>
    </source>
</evidence>
<dbReference type="SMART" id="SM00355">
    <property type="entry name" value="ZnF_C2H2"/>
    <property type="match status" value="4"/>
</dbReference>
<dbReference type="GO" id="GO:0008270">
    <property type="term" value="F:zinc ion binding"/>
    <property type="evidence" value="ECO:0007669"/>
    <property type="project" value="UniProtKB-KW"/>
</dbReference>
<dbReference type="PANTHER" id="PTHR16515:SF49">
    <property type="entry name" value="GASTRULA ZINC FINGER PROTEIN XLCGF49.1-LIKE-RELATED"/>
    <property type="match status" value="1"/>
</dbReference>
<dbReference type="InterPro" id="IPR036236">
    <property type="entry name" value="Znf_C2H2_sf"/>
</dbReference>
<evidence type="ECO:0000256" key="3">
    <source>
        <dbReference type="ARBA" id="ARBA00022723"/>
    </source>
</evidence>
<feature type="region of interest" description="Disordered" evidence="11">
    <location>
        <begin position="1"/>
        <end position="74"/>
    </location>
</feature>
<keyword evidence="5 10" id="KW-0863">Zinc-finger</keyword>
<dbReference type="PROSITE" id="PS00028">
    <property type="entry name" value="ZINC_FINGER_C2H2_1"/>
    <property type="match status" value="4"/>
</dbReference>
<evidence type="ECO:0000313" key="14">
    <source>
        <dbReference type="Proteomes" id="UP000034805"/>
    </source>
</evidence>
<gene>
    <name evidence="13" type="ORF">Z043_122376</name>
</gene>
<comment type="similarity">
    <text evidence="2">Belongs to the krueppel C2H2-type zinc-finger protein family.</text>
</comment>
<feature type="compositionally biased region" description="Basic and acidic residues" evidence="11">
    <location>
        <begin position="13"/>
        <end position="36"/>
    </location>
</feature>
<name>A0A0P7TPQ6_SCLFO</name>
<dbReference type="SUPFAM" id="SSF57667">
    <property type="entry name" value="beta-beta-alpha zinc fingers"/>
    <property type="match status" value="3"/>
</dbReference>
<feature type="compositionally biased region" description="Polar residues" evidence="11">
    <location>
        <begin position="457"/>
        <end position="466"/>
    </location>
</feature>
<keyword evidence="7" id="KW-0805">Transcription regulation</keyword>
<feature type="region of interest" description="Disordered" evidence="11">
    <location>
        <begin position="448"/>
        <end position="468"/>
    </location>
</feature>
<reference evidence="13 14" key="1">
    <citation type="submission" date="2015-08" db="EMBL/GenBank/DDBJ databases">
        <title>The genome of the Asian arowana (Scleropages formosus).</title>
        <authorList>
            <person name="Tan M.H."/>
            <person name="Gan H.M."/>
            <person name="Croft L.J."/>
            <person name="Austin C.M."/>
        </authorList>
    </citation>
    <scope>NUCLEOTIDE SEQUENCE [LARGE SCALE GENOMIC DNA]</scope>
    <source>
        <strain evidence="13">Aro1</strain>
    </source>
</reference>
<evidence type="ECO:0000256" key="4">
    <source>
        <dbReference type="ARBA" id="ARBA00022737"/>
    </source>
</evidence>
<dbReference type="Gene3D" id="3.30.160.60">
    <property type="entry name" value="Classic Zinc Finger"/>
    <property type="match status" value="4"/>
</dbReference>
<evidence type="ECO:0000256" key="8">
    <source>
        <dbReference type="ARBA" id="ARBA00023163"/>
    </source>
</evidence>
<evidence type="ECO:0000256" key="2">
    <source>
        <dbReference type="ARBA" id="ARBA00006991"/>
    </source>
</evidence>
<dbReference type="FunFam" id="3.30.160.60:FF:000193">
    <property type="entry name" value="Zinc finger protein 300"/>
    <property type="match status" value="1"/>
</dbReference>
<feature type="compositionally biased region" description="Basic and acidic residues" evidence="11">
    <location>
        <begin position="59"/>
        <end position="73"/>
    </location>
</feature>
<dbReference type="GO" id="GO:0005634">
    <property type="term" value="C:nucleus"/>
    <property type="evidence" value="ECO:0007669"/>
    <property type="project" value="UniProtKB-SubCell"/>
</dbReference>
<dbReference type="AlphaFoldDB" id="A0A0P7TPQ6"/>
<dbReference type="InterPro" id="IPR013087">
    <property type="entry name" value="Znf_C2H2_type"/>
</dbReference>
<evidence type="ECO:0000313" key="13">
    <source>
        <dbReference type="EMBL" id="KPP59684.1"/>
    </source>
</evidence>
<protein>
    <recommendedName>
        <fullName evidence="12">C2H2-type domain-containing protein</fullName>
    </recommendedName>
</protein>
<dbReference type="Pfam" id="PF00096">
    <property type="entry name" value="zf-C2H2"/>
    <property type="match status" value="3"/>
</dbReference>
<dbReference type="FunFam" id="3.30.160.60:FF:000446">
    <property type="entry name" value="Zinc finger protein"/>
    <property type="match status" value="1"/>
</dbReference>
<feature type="domain" description="C2H2-type" evidence="12">
    <location>
        <begin position="261"/>
        <end position="288"/>
    </location>
</feature>
<accession>A0A0P7TPQ6</accession>
<evidence type="ECO:0000256" key="10">
    <source>
        <dbReference type="PROSITE-ProRule" id="PRU00042"/>
    </source>
</evidence>
<dbReference type="Proteomes" id="UP000034805">
    <property type="component" value="Unassembled WGS sequence"/>
</dbReference>
<comment type="subcellular location">
    <subcellularLocation>
        <location evidence="1">Nucleus</location>
    </subcellularLocation>
</comment>
<feature type="region of interest" description="Disordered" evidence="11">
    <location>
        <begin position="184"/>
        <end position="211"/>
    </location>
</feature>
<evidence type="ECO:0000256" key="9">
    <source>
        <dbReference type="ARBA" id="ARBA00023242"/>
    </source>
</evidence>
<dbReference type="PANTHER" id="PTHR16515">
    <property type="entry name" value="PR DOMAIN ZINC FINGER PROTEIN"/>
    <property type="match status" value="1"/>
</dbReference>
<dbReference type="GO" id="GO:0010468">
    <property type="term" value="P:regulation of gene expression"/>
    <property type="evidence" value="ECO:0007669"/>
    <property type="project" value="TreeGrafter"/>
</dbReference>
<comment type="caution">
    <text evidence="13">The sequence shown here is derived from an EMBL/GenBank/DDBJ whole genome shotgun (WGS) entry which is preliminary data.</text>
</comment>
<evidence type="ECO:0000259" key="12">
    <source>
        <dbReference type="PROSITE" id="PS50157"/>
    </source>
</evidence>
<evidence type="ECO:0000256" key="5">
    <source>
        <dbReference type="ARBA" id="ARBA00022771"/>
    </source>
</evidence>
<sequence length="697" mass="77190">MVAVEEEAADAPLFHRERPREEQRRKENVQIQKDRAVQSPPGGQERNAFADRQMSPTKSTEEAGDELRSRRTLWEVSGSEAVLKTEPETEGANWRPLLVVSECRAEQGNQKCGRSRLQGASCSPGIAETGDQCSSDPTDVDAGGLWPAASTHTETLNSLPSVGAAHVKAEVEIVNPAAIKLEADETRSGEGHTPAGFYNEDGDAEEAPPAGITSVCPPHAQLVVRGSAADQTPWEDVPVPRSASFPLAGSPQGVDPVHSGFSCKLCGRSFSHLQQFEDHQRLHRGGKVLSCIHCGKQFTQLPFEEDGEKEALQAENRVNIHTPGFQMPEKGNTLISNPGGKWVSTSDCVIENQRRDKELLCAFFEKRERDGEIGALRDRLKKTETSSPPVRGENTRLRGHGLGSAELELLLKEEEEKLKEEQVENTWNIWNKEPKGGLRGKGFEQLEAEEDDDDKGSTLNTQTSPAAHTEQPCLCEASVLEVAVKAEPMKEDVNQDFAQREPQCPAETRRTVDPEYFLPERICPFGSSVVREDGELVAGGTRVDSGSRSLQSVSDSRTNVRGLTDDGNIRSTCIKTYRRDIRKQKPFLCKYCGKDFARRSVFETHLRIHTGEKPFSCAQCHRRFSDMSCYKRHQTVHTGEKPFSCVFCGKCFIRSYHLRRHHQQIHVGQVAAAEMGCNPFSQGEEYDQGNVTESTGS</sequence>
<organism evidence="13 14">
    <name type="scientific">Scleropages formosus</name>
    <name type="common">Asian bonytongue</name>
    <name type="synonym">Osteoglossum formosum</name>
    <dbReference type="NCBI Taxonomy" id="113540"/>
    <lineage>
        <taxon>Eukaryota</taxon>
        <taxon>Metazoa</taxon>
        <taxon>Chordata</taxon>
        <taxon>Craniata</taxon>
        <taxon>Vertebrata</taxon>
        <taxon>Euteleostomi</taxon>
        <taxon>Actinopterygii</taxon>
        <taxon>Neopterygii</taxon>
        <taxon>Teleostei</taxon>
        <taxon>Osteoglossocephala</taxon>
        <taxon>Osteoglossomorpha</taxon>
        <taxon>Osteoglossiformes</taxon>
        <taxon>Osteoglossidae</taxon>
        <taxon>Scleropages</taxon>
    </lineage>
</organism>
<dbReference type="FunFam" id="3.30.160.60:FF:002343">
    <property type="entry name" value="Zinc finger protein 33A"/>
    <property type="match status" value="1"/>
</dbReference>
<feature type="compositionally biased region" description="Polar residues" evidence="11">
    <location>
        <begin position="544"/>
        <end position="561"/>
    </location>
</feature>
<dbReference type="InterPro" id="IPR050331">
    <property type="entry name" value="Zinc_finger"/>
</dbReference>
<keyword evidence="9" id="KW-0539">Nucleus</keyword>
<proteinExistence type="inferred from homology"/>
<keyword evidence="3" id="KW-0479">Metal-binding</keyword>
<feature type="region of interest" description="Disordered" evidence="11">
    <location>
        <begin position="541"/>
        <end position="561"/>
    </location>
</feature>
<evidence type="ECO:0000256" key="1">
    <source>
        <dbReference type="ARBA" id="ARBA00004123"/>
    </source>
</evidence>
<feature type="domain" description="C2H2-type" evidence="12">
    <location>
        <begin position="615"/>
        <end position="642"/>
    </location>
</feature>